<reference evidence="1" key="1">
    <citation type="journal article" date="2019" name="bioRxiv">
        <title>The Genome of the Zebra Mussel, Dreissena polymorpha: A Resource for Invasive Species Research.</title>
        <authorList>
            <person name="McCartney M.A."/>
            <person name="Auch B."/>
            <person name="Kono T."/>
            <person name="Mallez S."/>
            <person name="Zhang Y."/>
            <person name="Obille A."/>
            <person name="Becker A."/>
            <person name="Abrahante J.E."/>
            <person name="Garbe J."/>
            <person name="Badalamenti J.P."/>
            <person name="Herman A."/>
            <person name="Mangelson H."/>
            <person name="Liachko I."/>
            <person name="Sullivan S."/>
            <person name="Sone E.D."/>
            <person name="Koren S."/>
            <person name="Silverstein K.A.T."/>
            <person name="Beckman K.B."/>
            <person name="Gohl D.M."/>
        </authorList>
    </citation>
    <scope>NUCLEOTIDE SEQUENCE</scope>
    <source>
        <strain evidence="1">Duluth1</strain>
        <tissue evidence="1">Whole animal</tissue>
    </source>
</reference>
<evidence type="ECO:0000313" key="1">
    <source>
        <dbReference type="EMBL" id="KAH3749311.1"/>
    </source>
</evidence>
<dbReference type="AlphaFoldDB" id="A0A9D4DI98"/>
<keyword evidence="2" id="KW-1185">Reference proteome</keyword>
<accession>A0A9D4DI98</accession>
<reference evidence="1" key="2">
    <citation type="submission" date="2020-11" db="EMBL/GenBank/DDBJ databases">
        <authorList>
            <person name="McCartney M.A."/>
            <person name="Auch B."/>
            <person name="Kono T."/>
            <person name="Mallez S."/>
            <person name="Becker A."/>
            <person name="Gohl D.M."/>
            <person name="Silverstein K.A.T."/>
            <person name="Koren S."/>
            <person name="Bechman K.B."/>
            <person name="Herman A."/>
            <person name="Abrahante J.E."/>
            <person name="Garbe J."/>
        </authorList>
    </citation>
    <scope>NUCLEOTIDE SEQUENCE</scope>
    <source>
        <strain evidence="1">Duluth1</strain>
        <tissue evidence="1">Whole animal</tissue>
    </source>
</reference>
<gene>
    <name evidence="1" type="ORF">DPMN_183807</name>
</gene>
<dbReference type="EMBL" id="JAIWYP010000010">
    <property type="protein sequence ID" value="KAH3749311.1"/>
    <property type="molecule type" value="Genomic_DNA"/>
</dbReference>
<proteinExistence type="predicted"/>
<name>A0A9D4DI98_DREPO</name>
<comment type="caution">
    <text evidence="1">The sequence shown here is derived from an EMBL/GenBank/DDBJ whole genome shotgun (WGS) entry which is preliminary data.</text>
</comment>
<sequence length="102" mass="11369">MGMRQIFGAKFDTKTHWDITIYGELSRGCDEAMTVGSIAGVEACVAGMRRPYQKVTIVQYAAIRWTLILVGFCKCIHKYKCPYACALSVVEISLWCPQANQG</sequence>
<evidence type="ECO:0000313" key="2">
    <source>
        <dbReference type="Proteomes" id="UP000828390"/>
    </source>
</evidence>
<protein>
    <submittedName>
        <fullName evidence="1">Uncharacterized protein</fullName>
    </submittedName>
</protein>
<dbReference type="Proteomes" id="UP000828390">
    <property type="component" value="Unassembled WGS sequence"/>
</dbReference>
<organism evidence="1 2">
    <name type="scientific">Dreissena polymorpha</name>
    <name type="common">Zebra mussel</name>
    <name type="synonym">Mytilus polymorpha</name>
    <dbReference type="NCBI Taxonomy" id="45954"/>
    <lineage>
        <taxon>Eukaryota</taxon>
        <taxon>Metazoa</taxon>
        <taxon>Spiralia</taxon>
        <taxon>Lophotrochozoa</taxon>
        <taxon>Mollusca</taxon>
        <taxon>Bivalvia</taxon>
        <taxon>Autobranchia</taxon>
        <taxon>Heteroconchia</taxon>
        <taxon>Euheterodonta</taxon>
        <taxon>Imparidentia</taxon>
        <taxon>Neoheterodontei</taxon>
        <taxon>Myida</taxon>
        <taxon>Dreissenoidea</taxon>
        <taxon>Dreissenidae</taxon>
        <taxon>Dreissena</taxon>
    </lineage>
</organism>